<proteinExistence type="predicted"/>
<sequence length="90" mass="10159">MNDCTSGCTSVTIWCYMFNAQDDQHNLVTRQKSLPECRTQKSDTSEAARSIGTAPAYRLRGPIALSDPGRGLRFWRVEVVCRSLSFSAWR</sequence>
<dbReference type="EMBL" id="JANPWB010000009">
    <property type="protein sequence ID" value="KAJ1158718.1"/>
    <property type="molecule type" value="Genomic_DNA"/>
</dbReference>
<evidence type="ECO:0000313" key="2">
    <source>
        <dbReference type="Proteomes" id="UP001066276"/>
    </source>
</evidence>
<keyword evidence="2" id="KW-1185">Reference proteome</keyword>
<accession>A0AAV7S6S6</accession>
<comment type="caution">
    <text evidence="1">The sequence shown here is derived from an EMBL/GenBank/DDBJ whole genome shotgun (WGS) entry which is preliminary data.</text>
</comment>
<evidence type="ECO:0000313" key="1">
    <source>
        <dbReference type="EMBL" id="KAJ1158718.1"/>
    </source>
</evidence>
<reference evidence="1" key="1">
    <citation type="journal article" date="2022" name="bioRxiv">
        <title>Sequencing and chromosome-scale assembly of the giantPleurodeles waltlgenome.</title>
        <authorList>
            <person name="Brown T."/>
            <person name="Elewa A."/>
            <person name="Iarovenko S."/>
            <person name="Subramanian E."/>
            <person name="Araus A.J."/>
            <person name="Petzold A."/>
            <person name="Susuki M."/>
            <person name="Suzuki K.-i.T."/>
            <person name="Hayashi T."/>
            <person name="Toyoda A."/>
            <person name="Oliveira C."/>
            <person name="Osipova E."/>
            <person name="Leigh N.D."/>
            <person name="Simon A."/>
            <person name="Yun M.H."/>
        </authorList>
    </citation>
    <scope>NUCLEOTIDE SEQUENCE</scope>
    <source>
        <strain evidence="1">20211129_DDA</strain>
        <tissue evidence="1">Liver</tissue>
    </source>
</reference>
<gene>
    <name evidence="1" type="ORF">NDU88_011406</name>
</gene>
<dbReference type="Proteomes" id="UP001066276">
    <property type="component" value="Chromosome 5"/>
</dbReference>
<dbReference type="AlphaFoldDB" id="A0AAV7S6S6"/>
<organism evidence="1 2">
    <name type="scientific">Pleurodeles waltl</name>
    <name type="common">Iberian ribbed newt</name>
    <dbReference type="NCBI Taxonomy" id="8319"/>
    <lineage>
        <taxon>Eukaryota</taxon>
        <taxon>Metazoa</taxon>
        <taxon>Chordata</taxon>
        <taxon>Craniata</taxon>
        <taxon>Vertebrata</taxon>
        <taxon>Euteleostomi</taxon>
        <taxon>Amphibia</taxon>
        <taxon>Batrachia</taxon>
        <taxon>Caudata</taxon>
        <taxon>Salamandroidea</taxon>
        <taxon>Salamandridae</taxon>
        <taxon>Pleurodelinae</taxon>
        <taxon>Pleurodeles</taxon>
    </lineage>
</organism>
<name>A0AAV7S6S6_PLEWA</name>
<protein>
    <submittedName>
        <fullName evidence="1">Uncharacterized protein</fullName>
    </submittedName>
</protein>